<gene>
    <name evidence="2" type="ORF">HYG79_10015</name>
</gene>
<dbReference type="KEGG" id="cagg:HYG79_10015"/>
<feature type="transmembrane region" description="Helical" evidence="1">
    <location>
        <begin position="73"/>
        <end position="90"/>
    </location>
</feature>
<keyword evidence="3" id="KW-1185">Reference proteome</keyword>
<evidence type="ECO:0000256" key="1">
    <source>
        <dbReference type="SAM" id="Phobius"/>
    </source>
</evidence>
<sequence length="120" mass="14074">MKKERPILFPEFENSVSGDKIKEEENHDIRPGHRFKIGKPSNRYFQYIHTSLNFNEHNIKGLKDMLGLQGLEVMVTSILMMTNGVSYAVLMRNDKKQFLDNTLKIYAETEKSLRTKELIR</sequence>
<name>A0A7H9AQH6_9FLAO</name>
<evidence type="ECO:0000313" key="2">
    <source>
        <dbReference type="EMBL" id="QLG45667.1"/>
    </source>
</evidence>
<dbReference type="AlphaFoldDB" id="A0A7H9AQH6"/>
<dbReference type="RefSeq" id="WP_179241954.1">
    <property type="nucleotide sequence ID" value="NZ_CP058595.1"/>
</dbReference>
<keyword evidence="1" id="KW-0472">Membrane</keyword>
<dbReference type="EMBL" id="CP058595">
    <property type="protein sequence ID" value="QLG45667.1"/>
    <property type="molecule type" value="Genomic_DNA"/>
</dbReference>
<organism evidence="2 3">
    <name type="scientific">Costertonia aggregata</name>
    <dbReference type="NCBI Taxonomy" id="343403"/>
    <lineage>
        <taxon>Bacteria</taxon>
        <taxon>Pseudomonadati</taxon>
        <taxon>Bacteroidota</taxon>
        <taxon>Flavobacteriia</taxon>
        <taxon>Flavobacteriales</taxon>
        <taxon>Flavobacteriaceae</taxon>
        <taxon>Costertonia</taxon>
    </lineage>
</organism>
<keyword evidence="1" id="KW-0812">Transmembrane</keyword>
<accession>A0A7H9AQH6</accession>
<protein>
    <submittedName>
        <fullName evidence="2">Uncharacterized protein</fullName>
    </submittedName>
</protein>
<proteinExistence type="predicted"/>
<reference evidence="2 3" key="1">
    <citation type="journal article" date="2006" name="Int. J. Syst. Evol. Microbiol.">
        <title>Costertonia aggregata gen. nov., sp. nov., a mesophilic marine bacterium of the family Flavobacteriaceae, isolated from a mature biofilm.</title>
        <authorList>
            <person name="Kwon K.K."/>
            <person name="Lee Y.K."/>
            <person name="Lee H.K."/>
        </authorList>
    </citation>
    <scope>NUCLEOTIDE SEQUENCE [LARGE SCALE GENOMIC DNA]</scope>
    <source>
        <strain evidence="2 3">KCCM 42265</strain>
    </source>
</reference>
<evidence type="ECO:0000313" key="3">
    <source>
        <dbReference type="Proteomes" id="UP000509302"/>
    </source>
</evidence>
<keyword evidence="1" id="KW-1133">Transmembrane helix</keyword>
<dbReference type="Proteomes" id="UP000509302">
    <property type="component" value="Chromosome"/>
</dbReference>